<reference evidence="2 3" key="1">
    <citation type="journal article" date="2019" name="Sci. Rep.">
        <title>Orb-weaving spider Araneus ventricosus genome elucidates the spidroin gene catalogue.</title>
        <authorList>
            <person name="Kono N."/>
            <person name="Nakamura H."/>
            <person name="Ohtoshi R."/>
            <person name="Moran D.A.P."/>
            <person name="Shinohara A."/>
            <person name="Yoshida Y."/>
            <person name="Fujiwara M."/>
            <person name="Mori M."/>
            <person name="Tomita M."/>
            <person name="Arakawa K."/>
        </authorList>
    </citation>
    <scope>NUCLEOTIDE SEQUENCE [LARGE SCALE GENOMIC DNA]</scope>
</reference>
<protein>
    <submittedName>
        <fullName evidence="2">Uncharacterized protein</fullName>
    </submittedName>
</protein>
<dbReference type="OrthoDB" id="6410237at2759"/>
<proteinExistence type="predicted"/>
<evidence type="ECO:0000256" key="1">
    <source>
        <dbReference type="SAM" id="MobiDB-lite"/>
    </source>
</evidence>
<name>A0A4Y2K926_ARAVE</name>
<feature type="region of interest" description="Disordered" evidence="1">
    <location>
        <begin position="26"/>
        <end position="56"/>
    </location>
</feature>
<dbReference type="EMBL" id="BGPR01004401">
    <property type="protein sequence ID" value="GBM99243.1"/>
    <property type="molecule type" value="Genomic_DNA"/>
</dbReference>
<dbReference type="AlphaFoldDB" id="A0A4Y2K926"/>
<accession>A0A4Y2K926</accession>
<evidence type="ECO:0000313" key="2">
    <source>
        <dbReference type="EMBL" id="GBM99243.1"/>
    </source>
</evidence>
<keyword evidence="3" id="KW-1185">Reference proteome</keyword>
<sequence>MLKKLDILVLEEKKLNDNQVSKDSDLSVLQKKESSKEQYSKKEKKQYSRKEGQYSRKEQYSRKAEVLLEDSYVRDEIQHVHEQTKVRRKCAYCQYHTYWRCKSCTQYLCRQKTGISCFEIVHSLLSEGSEPSDSGLVSESSPSSKSKESTSSHQLSGNAPQGDGHILIRCFRRPCFHCKRNASHKCKICDLYFCNAATTGRECFYLYHTASKQYSAQKAEEKFADIEISSDEVDEDIGHSVSKSADHLQKSLNFLSLNSDAEIVSEIEHGQNSQMSNHTPVFKKNARSNFLNFLPIEATEDINSELQDFAHFLMVGVRNFYTLPQKDLRYFVFFGPPYYRG</sequence>
<evidence type="ECO:0000313" key="3">
    <source>
        <dbReference type="Proteomes" id="UP000499080"/>
    </source>
</evidence>
<feature type="compositionally biased region" description="Low complexity" evidence="1">
    <location>
        <begin position="129"/>
        <end position="144"/>
    </location>
</feature>
<comment type="caution">
    <text evidence="2">The sequence shown here is derived from an EMBL/GenBank/DDBJ whole genome shotgun (WGS) entry which is preliminary data.</text>
</comment>
<organism evidence="2 3">
    <name type="scientific">Araneus ventricosus</name>
    <name type="common">Orbweaver spider</name>
    <name type="synonym">Epeira ventricosa</name>
    <dbReference type="NCBI Taxonomy" id="182803"/>
    <lineage>
        <taxon>Eukaryota</taxon>
        <taxon>Metazoa</taxon>
        <taxon>Ecdysozoa</taxon>
        <taxon>Arthropoda</taxon>
        <taxon>Chelicerata</taxon>
        <taxon>Arachnida</taxon>
        <taxon>Araneae</taxon>
        <taxon>Araneomorphae</taxon>
        <taxon>Entelegynae</taxon>
        <taxon>Araneoidea</taxon>
        <taxon>Araneidae</taxon>
        <taxon>Araneus</taxon>
    </lineage>
</organism>
<dbReference type="Proteomes" id="UP000499080">
    <property type="component" value="Unassembled WGS sequence"/>
</dbReference>
<feature type="region of interest" description="Disordered" evidence="1">
    <location>
        <begin position="128"/>
        <end position="160"/>
    </location>
</feature>
<gene>
    <name evidence="2" type="ORF">AVEN_63969_1</name>
</gene>